<dbReference type="PROSITE" id="PS50977">
    <property type="entry name" value="HTH_TETR_2"/>
    <property type="match status" value="1"/>
</dbReference>
<name>A0A0R1UUL9_9LACO</name>
<dbReference type="GeneID" id="98309326"/>
<dbReference type="STRING" id="1423801.FD50_GL002113"/>
<dbReference type="SUPFAM" id="SSF46689">
    <property type="entry name" value="Homeodomain-like"/>
    <property type="match status" value="1"/>
</dbReference>
<dbReference type="InterPro" id="IPR050624">
    <property type="entry name" value="HTH-type_Tx_Regulator"/>
</dbReference>
<protein>
    <recommendedName>
        <fullName evidence="3">HTH tetR-type domain-containing protein</fullName>
    </recommendedName>
</protein>
<feature type="DNA-binding region" description="H-T-H motif" evidence="2">
    <location>
        <begin position="27"/>
        <end position="46"/>
    </location>
</feature>
<dbReference type="PATRIC" id="fig|1423801.4.peg.2160"/>
<dbReference type="OrthoDB" id="9179041at2"/>
<keyword evidence="1 2" id="KW-0238">DNA-binding</keyword>
<feature type="domain" description="HTH tetR-type" evidence="3">
    <location>
        <begin position="4"/>
        <end position="64"/>
    </location>
</feature>
<dbReference type="Proteomes" id="UP000051166">
    <property type="component" value="Unassembled WGS sequence"/>
</dbReference>
<proteinExistence type="predicted"/>
<evidence type="ECO:0000256" key="1">
    <source>
        <dbReference type="ARBA" id="ARBA00023125"/>
    </source>
</evidence>
<accession>A0A0R1UUL9</accession>
<dbReference type="RefSeq" id="WP_056962035.1">
    <property type="nucleotide sequence ID" value="NZ_AZFQ01000055.1"/>
</dbReference>
<evidence type="ECO:0000256" key="2">
    <source>
        <dbReference type="PROSITE-ProRule" id="PRU00335"/>
    </source>
</evidence>
<gene>
    <name evidence="4" type="ORF">FD50_GL002113</name>
</gene>
<sequence>MNQNNTRTKIIALTIQKIQQGQLQQLSLRNLSQQLNLTTGAFYKHFKNKDDLFYVVSEKLSHRLYAEISPAVVASLPQDPVKALLILGDQLLDYFINEPQVIDFLFFNPSVRTSYPAASPTSDKFQFLKLTKTVVAAVTRTEHTTVSEHVLFIQIWSFIQGYGILLKNKIVTKDYHLLEQTLNKLLKGGSYE</sequence>
<dbReference type="Pfam" id="PF00440">
    <property type="entry name" value="TetR_N"/>
    <property type="match status" value="1"/>
</dbReference>
<keyword evidence="5" id="KW-1185">Reference proteome</keyword>
<dbReference type="Gene3D" id="1.10.357.10">
    <property type="entry name" value="Tetracycline Repressor, domain 2"/>
    <property type="match status" value="1"/>
</dbReference>
<dbReference type="InterPro" id="IPR009057">
    <property type="entry name" value="Homeodomain-like_sf"/>
</dbReference>
<dbReference type="AlphaFoldDB" id="A0A0R1UUL9"/>
<dbReference type="EMBL" id="AZFQ01000055">
    <property type="protein sequence ID" value="KRL96831.1"/>
    <property type="molecule type" value="Genomic_DNA"/>
</dbReference>
<dbReference type="PANTHER" id="PTHR43479">
    <property type="entry name" value="ACREF/ENVCD OPERON REPRESSOR-RELATED"/>
    <property type="match status" value="1"/>
</dbReference>
<dbReference type="InterPro" id="IPR001647">
    <property type="entry name" value="HTH_TetR"/>
</dbReference>
<evidence type="ECO:0000313" key="4">
    <source>
        <dbReference type="EMBL" id="KRL96831.1"/>
    </source>
</evidence>
<organism evidence="4 5">
    <name type="scientific">Liquorilactobacillus satsumensis DSM 16230 = JCM 12392</name>
    <dbReference type="NCBI Taxonomy" id="1423801"/>
    <lineage>
        <taxon>Bacteria</taxon>
        <taxon>Bacillati</taxon>
        <taxon>Bacillota</taxon>
        <taxon>Bacilli</taxon>
        <taxon>Lactobacillales</taxon>
        <taxon>Lactobacillaceae</taxon>
        <taxon>Liquorilactobacillus</taxon>
    </lineage>
</organism>
<evidence type="ECO:0000313" key="5">
    <source>
        <dbReference type="Proteomes" id="UP000051166"/>
    </source>
</evidence>
<dbReference type="PANTHER" id="PTHR43479:SF20">
    <property type="entry name" value="HTH TETR-TYPE DOMAIN-CONTAINING PROTEIN"/>
    <property type="match status" value="1"/>
</dbReference>
<reference evidence="4 5" key="1">
    <citation type="journal article" date="2015" name="Genome Announc.">
        <title>Expanding the biotechnology potential of lactobacilli through comparative genomics of 213 strains and associated genera.</title>
        <authorList>
            <person name="Sun Z."/>
            <person name="Harris H.M."/>
            <person name="McCann A."/>
            <person name="Guo C."/>
            <person name="Argimon S."/>
            <person name="Zhang W."/>
            <person name="Yang X."/>
            <person name="Jeffery I.B."/>
            <person name="Cooney J.C."/>
            <person name="Kagawa T.F."/>
            <person name="Liu W."/>
            <person name="Song Y."/>
            <person name="Salvetti E."/>
            <person name="Wrobel A."/>
            <person name="Rasinkangas P."/>
            <person name="Parkhill J."/>
            <person name="Rea M.C."/>
            <person name="O'Sullivan O."/>
            <person name="Ritari J."/>
            <person name="Douillard F.P."/>
            <person name="Paul Ross R."/>
            <person name="Yang R."/>
            <person name="Briner A.E."/>
            <person name="Felis G.E."/>
            <person name="de Vos W.M."/>
            <person name="Barrangou R."/>
            <person name="Klaenhammer T.R."/>
            <person name="Caufield P.W."/>
            <person name="Cui Y."/>
            <person name="Zhang H."/>
            <person name="O'Toole P.W."/>
        </authorList>
    </citation>
    <scope>NUCLEOTIDE SEQUENCE [LARGE SCALE GENOMIC DNA]</scope>
    <source>
        <strain evidence="4 5">DSM 16230</strain>
    </source>
</reference>
<comment type="caution">
    <text evidence="4">The sequence shown here is derived from an EMBL/GenBank/DDBJ whole genome shotgun (WGS) entry which is preliminary data.</text>
</comment>
<evidence type="ECO:0000259" key="3">
    <source>
        <dbReference type="PROSITE" id="PS50977"/>
    </source>
</evidence>
<dbReference type="GO" id="GO:0003677">
    <property type="term" value="F:DNA binding"/>
    <property type="evidence" value="ECO:0007669"/>
    <property type="project" value="UniProtKB-UniRule"/>
</dbReference>